<feature type="coiled-coil region" evidence="1">
    <location>
        <begin position="21"/>
        <end position="60"/>
    </location>
</feature>
<dbReference type="PANTHER" id="PTHR30050">
    <property type="entry name" value="CHROMOSOMAL REPLICATION INITIATOR PROTEIN DNAA"/>
    <property type="match status" value="1"/>
</dbReference>
<accession>F0GU39</accession>
<comment type="caution">
    <text evidence="3">The sequence shown here is derived from an EMBL/GenBank/DDBJ whole genome shotgun (WGS) entry which is preliminary data.</text>
</comment>
<gene>
    <name evidence="3" type="ORF">HMPREF9290_1258</name>
</gene>
<protein>
    <submittedName>
        <fullName evidence="3">Conserved domain protein</fullName>
    </submittedName>
</protein>
<dbReference type="CDD" id="cd00009">
    <property type="entry name" value="AAA"/>
    <property type="match status" value="1"/>
</dbReference>
<dbReference type="Pfam" id="PF01695">
    <property type="entry name" value="IstB_IS21"/>
    <property type="match status" value="1"/>
</dbReference>
<evidence type="ECO:0000313" key="3">
    <source>
        <dbReference type="EMBL" id="EGC82587.1"/>
    </source>
</evidence>
<dbReference type="AlphaFoldDB" id="F0GU39"/>
<dbReference type="Gene3D" id="3.40.50.300">
    <property type="entry name" value="P-loop containing nucleotide triphosphate hydrolases"/>
    <property type="match status" value="1"/>
</dbReference>
<dbReference type="eggNOG" id="COG1484">
    <property type="taxonomic scope" value="Bacteria"/>
</dbReference>
<feature type="domain" description="IstB-like ATP-binding" evidence="2">
    <location>
        <begin position="56"/>
        <end position="253"/>
    </location>
</feature>
<evidence type="ECO:0000313" key="4">
    <source>
        <dbReference type="Proteomes" id="UP000005286"/>
    </source>
</evidence>
<proteinExistence type="predicted"/>
<dbReference type="PANTHER" id="PTHR30050:SF4">
    <property type="entry name" value="ATP-BINDING PROTEIN RV3427C IN INSERTION SEQUENCE-RELATED"/>
    <property type="match status" value="1"/>
</dbReference>
<organism evidence="3 4">
    <name type="scientific">Anaerococcus prevotii ACS-065-V-Col13</name>
    <dbReference type="NCBI Taxonomy" id="879305"/>
    <lineage>
        <taxon>Bacteria</taxon>
        <taxon>Bacillati</taxon>
        <taxon>Bacillota</taxon>
        <taxon>Tissierellia</taxon>
        <taxon>Tissierellales</taxon>
        <taxon>Peptoniphilaceae</taxon>
        <taxon>Anaerococcus</taxon>
    </lineage>
</organism>
<keyword evidence="4" id="KW-1185">Reference proteome</keyword>
<dbReference type="Proteomes" id="UP000005286">
    <property type="component" value="Unassembled WGS sequence"/>
</dbReference>
<dbReference type="InterPro" id="IPR027417">
    <property type="entry name" value="P-loop_NTPase"/>
</dbReference>
<evidence type="ECO:0000256" key="1">
    <source>
        <dbReference type="SAM" id="Coils"/>
    </source>
</evidence>
<dbReference type="RefSeq" id="WP_004834498.1">
    <property type="nucleotide sequence ID" value="NZ_AEXM01000012.1"/>
</dbReference>
<dbReference type="STRING" id="879305.HMPREF9290_1258"/>
<dbReference type="GO" id="GO:0005524">
    <property type="term" value="F:ATP binding"/>
    <property type="evidence" value="ECO:0007669"/>
    <property type="project" value="InterPro"/>
</dbReference>
<dbReference type="InterPro" id="IPR002611">
    <property type="entry name" value="IstB_ATP-bd"/>
</dbReference>
<dbReference type="PATRIC" id="fig|879305.3.peg.319"/>
<dbReference type="SUPFAM" id="SSF52540">
    <property type="entry name" value="P-loop containing nucleoside triphosphate hydrolases"/>
    <property type="match status" value="1"/>
</dbReference>
<name>F0GU39_9FIRM</name>
<keyword evidence="1" id="KW-0175">Coiled coil</keyword>
<reference evidence="3 4" key="1">
    <citation type="submission" date="2011-01" db="EMBL/GenBank/DDBJ databases">
        <authorList>
            <person name="Durkin A.S."/>
            <person name="Madupu R."/>
            <person name="Torralba M."/>
            <person name="Gillis M."/>
            <person name="Methe B."/>
            <person name="Sutton G."/>
            <person name="Nelson K.E."/>
        </authorList>
    </citation>
    <scope>NUCLEOTIDE SEQUENCE [LARGE SCALE GENOMIC DNA]</scope>
    <source>
        <strain evidence="3 4">ACS-065-V-Col13</strain>
    </source>
</reference>
<evidence type="ECO:0000259" key="2">
    <source>
        <dbReference type="Pfam" id="PF01695"/>
    </source>
</evidence>
<sequence length="253" mass="29639">MQEIIKDLAKKSSARGKKINLEEEFNKLDESEINKELERRERKNQEEVNKAIEIKKLKEQEKILKYIPNQYKGLSMNWLKDNYKGVEFQRALGECVRAVQNIDKLKKGLYIYGDTGIGKTSLLSTMAQALYMHKNKTISYMTEDDFINNIKQTYNKGATKTEMEVIQDIAKNEVVFIDEWGQNESQWAIKYLKILLDEIESKKHHVFITSNYDYMELANKYIKANPEDKKATQLLDRLSGSTELLEIKDKSHR</sequence>
<dbReference type="GO" id="GO:0006260">
    <property type="term" value="P:DNA replication"/>
    <property type="evidence" value="ECO:0007669"/>
    <property type="project" value="TreeGrafter"/>
</dbReference>
<dbReference type="EMBL" id="AEXM01000012">
    <property type="protein sequence ID" value="EGC82587.1"/>
    <property type="molecule type" value="Genomic_DNA"/>
</dbReference>